<dbReference type="AlphaFoldDB" id="A0A674E2G2"/>
<name>A0A674E2G2_SALTR</name>
<reference evidence="1" key="2">
    <citation type="submission" date="2025-09" db="UniProtKB">
        <authorList>
            <consortium name="Ensembl"/>
        </authorList>
    </citation>
    <scope>IDENTIFICATION</scope>
</reference>
<dbReference type="GeneTree" id="ENSGT00990000204060"/>
<sequence>YTHTHNSGGCEHRKNLSPLLLCQDEFGEIGVQLILLVNALLLDAVPALLLGYPEGTGNVVAKVQPLLFRQPTSLQVADGFIVVLHLQVTLTQEEEVSQGLVVLLQLHVAQWVPLLGTNTLFTISIPLSHTLIPFLSMPRLHTHTLFATSNYSDFLCLGVKLLIMQSYNLGHYLNLGHTHTPHSLFLYRSSPLLPTPCPYDGFAVAGGRLLVLAAEEEAVALLLPLLR</sequence>
<dbReference type="InParanoid" id="A0A674E2G2"/>
<organism evidence="1 2">
    <name type="scientific">Salmo trutta</name>
    <name type="common">Brown trout</name>
    <dbReference type="NCBI Taxonomy" id="8032"/>
    <lineage>
        <taxon>Eukaryota</taxon>
        <taxon>Metazoa</taxon>
        <taxon>Chordata</taxon>
        <taxon>Craniata</taxon>
        <taxon>Vertebrata</taxon>
        <taxon>Euteleostomi</taxon>
        <taxon>Actinopterygii</taxon>
        <taxon>Neopterygii</taxon>
        <taxon>Teleostei</taxon>
        <taxon>Protacanthopterygii</taxon>
        <taxon>Salmoniformes</taxon>
        <taxon>Salmonidae</taxon>
        <taxon>Salmoninae</taxon>
        <taxon>Salmo</taxon>
    </lineage>
</organism>
<reference evidence="1" key="1">
    <citation type="submission" date="2025-08" db="UniProtKB">
        <authorList>
            <consortium name="Ensembl"/>
        </authorList>
    </citation>
    <scope>IDENTIFICATION</scope>
</reference>
<evidence type="ECO:0000313" key="1">
    <source>
        <dbReference type="Ensembl" id="ENSSTUP00000102034.1"/>
    </source>
</evidence>
<protein>
    <submittedName>
        <fullName evidence="1">Uncharacterized protein</fullName>
    </submittedName>
</protein>
<keyword evidence="2" id="KW-1185">Reference proteome</keyword>
<evidence type="ECO:0000313" key="2">
    <source>
        <dbReference type="Proteomes" id="UP000472277"/>
    </source>
</evidence>
<proteinExistence type="predicted"/>
<dbReference type="Proteomes" id="UP000472277">
    <property type="component" value="Chromosome 32"/>
</dbReference>
<accession>A0A674E2G2</accession>
<dbReference type="Ensembl" id="ENSSTUT00000109432.1">
    <property type="protein sequence ID" value="ENSSTUP00000102034.1"/>
    <property type="gene ID" value="ENSSTUG00000045609.1"/>
</dbReference>